<evidence type="ECO:0000259" key="2">
    <source>
        <dbReference type="Pfam" id="PF13304"/>
    </source>
</evidence>
<dbReference type="EMBL" id="WUMK01000004">
    <property type="protein sequence ID" value="MXN46216.1"/>
    <property type="molecule type" value="Genomic_DNA"/>
</dbReference>
<reference evidence="3 4" key="1">
    <citation type="submission" date="2019-12" db="EMBL/GenBank/DDBJ databases">
        <title>Shinella kummerowiae sp. nov., a symbiotic bacterium isolated from root nodules of the herbal legume Kummerowia stipulacea.</title>
        <authorList>
            <person name="Gao J."/>
        </authorList>
    </citation>
    <scope>NUCLEOTIDE SEQUENCE [LARGE SCALE GENOMIC DNA]</scope>
    <source>
        <strain evidence="3 4">CCBAU 25048</strain>
    </source>
</reference>
<feature type="domain" description="ATPase AAA-type core" evidence="2">
    <location>
        <begin position="48"/>
        <end position="138"/>
    </location>
</feature>
<comment type="caution">
    <text evidence="3">The sequence shown here is derived from an EMBL/GenBank/DDBJ whole genome shotgun (WGS) entry which is preliminary data.</text>
</comment>
<name>A0A6N8SFY9_9HYPH</name>
<dbReference type="PANTHER" id="PTHR40396">
    <property type="entry name" value="ATPASE-LIKE PROTEIN"/>
    <property type="match status" value="1"/>
</dbReference>
<feature type="region of interest" description="Disordered" evidence="1">
    <location>
        <begin position="461"/>
        <end position="484"/>
    </location>
</feature>
<dbReference type="PANTHER" id="PTHR40396:SF1">
    <property type="entry name" value="ATPASE AAA-TYPE CORE DOMAIN-CONTAINING PROTEIN"/>
    <property type="match status" value="1"/>
</dbReference>
<gene>
    <name evidence="3" type="ORF">GR138_13540</name>
</gene>
<evidence type="ECO:0000256" key="1">
    <source>
        <dbReference type="SAM" id="MobiDB-lite"/>
    </source>
</evidence>
<dbReference type="Proteomes" id="UP000435802">
    <property type="component" value="Unassembled WGS sequence"/>
</dbReference>
<protein>
    <submittedName>
        <fullName evidence="3">AAA family ATPase</fullName>
    </submittedName>
</protein>
<organism evidence="3 4">
    <name type="scientific">Shinella kummerowiae</name>
    <dbReference type="NCBI Taxonomy" id="417745"/>
    <lineage>
        <taxon>Bacteria</taxon>
        <taxon>Pseudomonadati</taxon>
        <taxon>Pseudomonadota</taxon>
        <taxon>Alphaproteobacteria</taxon>
        <taxon>Hyphomicrobiales</taxon>
        <taxon>Rhizobiaceae</taxon>
        <taxon>Shinella</taxon>
    </lineage>
</organism>
<sequence>MLLRFSVKNFLSFKDEASLSMVASHDERHADHILAERQYNPKKILRSAAIYGANGHGKTNLFNAIKFVKEFIVEGNEEGPIPVRSYKSNSSPPEATEFIFNFSTGGVDYEYGLKLSSTSVEEEWLFHSPKGRDVRVFERVTKRKKNGDFETLVELGTPLKRKVRGDRASGAEFMEFLSIGISPTQPYLTEAVKRNVKWLRAPFNWFRRSLQVISADSDYGALNVRAHEDADFIKALSDRIKETGIGIDHIETAARKFDLSDLKGIPFDIGDFIENTVGEGDVVEFAGPDGKKVILKKKEGGEVEVIDLLAVYRRDDGGFVKFSQEEESSGTRRLFNLLPMLVDLGNSDRTFVIDELDRKLHPLLSYELLKSFLNSSECGQIIFTTHNTHLLDLDLFRRDEIWFVEKDRNGQSTVYSLADLNVRPDVDVRRGYLNGRFGAIPFVGNIFDLGWADSNQHVANNTKTKATGSRKKTSARRAIDNRSY</sequence>
<dbReference type="GO" id="GO:0016887">
    <property type="term" value="F:ATP hydrolysis activity"/>
    <property type="evidence" value="ECO:0007669"/>
    <property type="project" value="InterPro"/>
</dbReference>
<dbReference type="Pfam" id="PF13304">
    <property type="entry name" value="AAA_21"/>
    <property type="match status" value="2"/>
</dbReference>
<feature type="domain" description="ATPase AAA-type core" evidence="2">
    <location>
        <begin position="214"/>
        <end position="392"/>
    </location>
</feature>
<dbReference type="AlphaFoldDB" id="A0A6N8SFY9"/>
<dbReference type="OrthoDB" id="9809324at2"/>
<keyword evidence="4" id="KW-1185">Reference proteome</keyword>
<evidence type="ECO:0000313" key="3">
    <source>
        <dbReference type="EMBL" id="MXN46216.1"/>
    </source>
</evidence>
<dbReference type="Gene3D" id="3.40.50.300">
    <property type="entry name" value="P-loop containing nucleotide triphosphate hydrolases"/>
    <property type="match status" value="2"/>
</dbReference>
<dbReference type="InterPro" id="IPR027417">
    <property type="entry name" value="P-loop_NTPase"/>
</dbReference>
<accession>A0A6N8SFY9</accession>
<dbReference type="GO" id="GO:0005524">
    <property type="term" value="F:ATP binding"/>
    <property type="evidence" value="ECO:0007669"/>
    <property type="project" value="InterPro"/>
</dbReference>
<dbReference type="RefSeq" id="WP_160859749.1">
    <property type="nucleotide sequence ID" value="NZ_WUMK01000004.1"/>
</dbReference>
<dbReference type="InterPro" id="IPR003959">
    <property type="entry name" value="ATPase_AAA_core"/>
</dbReference>
<proteinExistence type="predicted"/>
<evidence type="ECO:0000313" key="4">
    <source>
        <dbReference type="Proteomes" id="UP000435802"/>
    </source>
</evidence>
<dbReference type="SUPFAM" id="SSF52540">
    <property type="entry name" value="P-loop containing nucleoside triphosphate hydrolases"/>
    <property type="match status" value="1"/>
</dbReference>